<protein>
    <submittedName>
        <fullName evidence="2">Uncharacterized protein</fullName>
    </submittedName>
</protein>
<accession>A0ABR1UXJ8</accession>
<dbReference type="Proteomes" id="UP001446871">
    <property type="component" value="Unassembled WGS sequence"/>
</dbReference>
<evidence type="ECO:0000313" key="3">
    <source>
        <dbReference type="Proteomes" id="UP001446871"/>
    </source>
</evidence>
<comment type="caution">
    <text evidence="2">The sequence shown here is derived from an EMBL/GenBank/DDBJ whole genome shotgun (WGS) entry which is preliminary data.</text>
</comment>
<gene>
    <name evidence="2" type="ORF">PG996_008064</name>
</gene>
<organism evidence="2 3">
    <name type="scientific">Apiospora saccharicola</name>
    <dbReference type="NCBI Taxonomy" id="335842"/>
    <lineage>
        <taxon>Eukaryota</taxon>
        <taxon>Fungi</taxon>
        <taxon>Dikarya</taxon>
        <taxon>Ascomycota</taxon>
        <taxon>Pezizomycotina</taxon>
        <taxon>Sordariomycetes</taxon>
        <taxon>Xylariomycetidae</taxon>
        <taxon>Amphisphaeriales</taxon>
        <taxon>Apiosporaceae</taxon>
        <taxon>Apiospora</taxon>
    </lineage>
</organism>
<feature type="compositionally biased region" description="Basic and acidic residues" evidence="1">
    <location>
        <begin position="132"/>
        <end position="152"/>
    </location>
</feature>
<dbReference type="EMBL" id="JAQQWM010000005">
    <property type="protein sequence ID" value="KAK8063412.1"/>
    <property type="molecule type" value="Genomic_DNA"/>
</dbReference>
<reference evidence="2 3" key="1">
    <citation type="submission" date="2023-01" db="EMBL/GenBank/DDBJ databases">
        <title>Analysis of 21 Apiospora genomes using comparative genomics revels a genus with tremendous synthesis potential of carbohydrate active enzymes and secondary metabolites.</title>
        <authorList>
            <person name="Sorensen T."/>
        </authorList>
    </citation>
    <scope>NUCLEOTIDE SEQUENCE [LARGE SCALE GENOMIC DNA]</scope>
    <source>
        <strain evidence="2 3">CBS 83171</strain>
    </source>
</reference>
<name>A0ABR1UXJ8_9PEZI</name>
<evidence type="ECO:0000313" key="2">
    <source>
        <dbReference type="EMBL" id="KAK8063412.1"/>
    </source>
</evidence>
<keyword evidence="3" id="KW-1185">Reference proteome</keyword>
<feature type="region of interest" description="Disordered" evidence="1">
    <location>
        <begin position="121"/>
        <end position="189"/>
    </location>
</feature>
<proteinExistence type="predicted"/>
<evidence type="ECO:0000256" key="1">
    <source>
        <dbReference type="SAM" id="MobiDB-lite"/>
    </source>
</evidence>
<sequence length="337" mass="38235">MGPVARRKLSVSGQYLALEEIYLPFAGTSSGYEAELQVLKWEHNATVKGRESGNPLSPPPFFLPGSGLKRVQNLPSLFTDEKYKDAVYQETVKMDGMAETIYFVCRDTPWYKSLQPLNGRADMPQGRCRSPRLRDDMGFDRGLDAQTRENPRAFRGAPRGTARSRGDDQPSLAQVDETPLPMLSLNDLGPLDMPEQYSNKYFEIRKVPPRPVPASAKKRKRNGARAHKWDDQAYINGDLPKISELEMCRMIGDAKEGAGFIPEPLETLLRQTGLLSLLVPKDKPIIPMCWKKRFDKENIRYKEVVIEVEEEEDDDEIRKSDLAAIILGDVSDTFFYF</sequence>